<sequence length="46" mass="5185">MVQQGIGLPRRQIAMIRTSVTNWAVMVTLIVQPTTRRENRSMTAAT</sequence>
<gene>
    <name evidence="1" type="ORF">V473_08750</name>
</gene>
<dbReference type="PATRIC" id="fig|1420583.3.peg.1758"/>
<dbReference type="AlphaFoldDB" id="A0A0J8AX99"/>
<reference evidence="1 2" key="1">
    <citation type="journal article" date="2015" name="G3 (Bethesda)">
        <title>Insights into Ongoing Evolution of the Hexachlorocyclohexane Catabolic Pathway from Comparative Genomics of Ten Sphingomonadaceae Strains.</title>
        <authorList>
            <person name="Pearce S.L."/>
            <person name="Oakeshott J.G."/>
            <person name="Pandey G."/>
        </authorList>
    </citation>
    <scope>NUCLEOTIDE SEQUENCE [LARGE SCALE GENOMIC DNA]</scope>
    <source>
        <strain evidence="1 2">LL01</strain>
    </source>
</reference>
<keyword evidence="2" id="KW-1185">Reference proteome</keyword>
<comment type="caution">
    <text evidence="1">The sequence shown here is derived from an EMBL/GenBank/DDBJ whole genome shotgun (WGS) entry which is preliminary data.</text>
</comment>
<organism evidence="1 2">
    <name type="scientific">Sphingobium cupriresistens LL01</name>
    <dbReference type="NCBI Taxonomy" id="1420583"/>
    <lineage>
        <taxon>Bacteria</taxon>
        <taxon>Pseudomonadati</taxon>
        <taxon>Pseudomonadota</taxon>
        <taxon>Alphaproteobacteria</taxon>
        <taxon>Sphingomonadales</taxon>
        <taxon>Sphingomonadaceae</taxon>
        <taxon>Sphingobium</taxon>
    </lineage>
</organism>
<dbReference type="EMBL" id="JACT01000001">
    <property type="protein sequence ID" value="KMS58810.1"/>
    <property type="molecule type" value="Genomic_DNA"/>
</dbReference>
<evidence type="ECO:0000313" key="1">
    <source>
        <dbReference type="EMBL" id="KMS58810.1"/>
    </source>
</evidence>
<dbReference type="Proteomes" id="UP000052232">
    <property type="component" value="Unassembled WGS sequence"/>
</dbReference>
<accession>A0A0J8AX99</accession>
<evidence type="ECO:0000313" key="2">
    <source>
        <dbReference type="Proteomes" id="UP000052232"/>
    </source>
</evidence>
<proteinExistence type="predicted"/>
<name>A0A0J8AX99_9SPHN</name>
<protein>
    <submittedName>
        <fullName evidence="1">Uncharacterized protein</fullName>
    </submittedName>
</protein>